<keyword evidence="4" id="KW-1185">Reference proteome</keyword>
<sequence>MKKLPEHTPKASTWEDLLKKADFESQLNNHLPSLPNFAPQDGAWEKITAELDRKKFIPIWVRWSAAAAVAGIFLAFLISLNRSVDPMQDQELLTDNPIEIDNSAVEVLPSDLPIVADAFAENTENAPFQISPKKKVKRTTETIEAPKMGLPEIDLSLSKNLSLEIPEKQIQESTPPKTLHQVSISWSKIKPGLQVKTSFGRMGSELGEKQQASTHHLGQLTVEIDN</sequence>
<comment type="caution">
    <text evidence="3">The sequence shown here is derived from an EMBL/GenBank/DDBJ whole genome shotgun (WGS) entry which is preliminary data.</text>
</comment>
<dbReference type="RefSeq" id="WP_343854287.1">
    <property type="nucleotide sequence ID" value="NZ_BAAAFI010000046.1"/>
</dbReference>
<protein>
    <submittedName>
        <fullName evidence="3">Uncharacterized protein</fullName>
    </submittedName>
</protein>
<organism evidence="3 4">
    <name type="scientific">Algoriphagus jejuensis</name>
    <dbReference type="NCBI Taxonomy" id="419934"/>
    <lineage>
        <taxon>Bacteria</taxon>
        <taxon>Pseudomonadati</taxon>
        <taxon>Bacteroidota</taxon>
        <taxon>Cytophagia</taxon>
        <taxon>Cytophagales</taxon>
        <taxon>Cyclobacteriaceae</taxon>
        <taxon>Algoriphagus</taxon>
    </lineage>
</organism>
<evidence type="ECO:0000313" key="4">
    <source>
        <dbReference type="Proteomes" id="UP001500469"/>
    </source>
</evidence>
<dbReference type="EMBL" id="BAAAFI010000046">
    <property type="protein sequence ID" value="GAA0880761.1"/>
    <property type="molecule type" value="Genomic_DNA"/>
</dbReference>
<evidence type="ECO:0000256" key="2">
    <source>
        <dbReference type="SAM" id="Phobius"/>
    </source>
</evidence>
<accession>A0ABN1N4G3</accession>
<feature type="region of interest" description="Disordered" evidence="1">
    <location>
        <begin position="207"/>
        <end position="226"/>
    </location>
</feature>
<gene>
    <name evidence="3" type="ORF">GCM10009119_37310</name>
</gene>
<keyword evidence="2" id="KW-0812">Transmembrane</keyword>
<keyword evidence="2" id="KW-1133">Transmembrane helix</keyword>
<feature type="transmembrane region" description="Helical" evidence="2">
    <location>
        <begin position="60"/>
        <end position="80"/>
    </location>
</feature>
<keyword evidence="2" id="KW-0472">Membrane</keyword>
<name>A0ABN1N4G3_9BACT</name>
<reference evidence="3 4" key="1">
    <citation type="journal article" date="2019" name="Int. J. Syst. Evol. Microbiol.">
        <title>The Global Catalogue of Microorganisms (GCM) 10K type strain sequencing project: providing services to taxonomists for standard genome sequencing and annotation.</title>
        <authorList>
            <consortium name="The Broad Institute Genomics Platform"/>
            <consortium name="The Broad Institute Genome Sequencing Center for Infectious Disease"/>
            <person name="Wu L."/>
            <person name="Ma J."/>
        </authorList>
    </citation>
    <scope>NUCLEOTIDE SEQUENCE [LARGE SCALE GENOMIC DNA]</scope>
    <source>
        <strain evidence="3 4">JCM 16112</strain>
    </source>
</reference>
<evidence type="ECO:0000256" key="1">
    <source>
        <dbReference type="SAM" id="MobiDB-lite"/>
    </source>
</evidence>
<proteinExistence type="predicted"/>
<dbReference type="Proteomes" id="UP001500469">
    <property type="component" value="Unassembled WGS sequence"/>
</dbReference>
<evidence type="ECO:0000313" key="3">
    <source>
        <dbReference type="EMBL" id="GAA0880761.1"/>
    </source>
</evidence>